<proteinExistence type="predicted"/>
<feature type="region of interest" description="Disordered" evidence="1">
    <location>
        <begin position="73"/>
        <end position="96"/>
    </location>
</feature>
<keyword evidence="2" id="KW-0812">Transmembrane</keyword>
<feature type="transmembrane region" description="Helical" evidence="2">
    <location>
        <begin position="47"/>
        <end position="67"/>
    </location>
</feature>
<keyword evidence="4" id="KW-1185">Reference proteome</keyword>
<dbReference type="EMBL" id="BPLQ01002909">
    <property type="protein sequence ID" value="GIX96401.1"/>
    <property type="molecule type" value="Genomic_DNA"/>
</dbReference>
<name>A0AAV4PKX0_9ARAC</name>
<protein>
    <submittedName>
        <fullName evidence="3">Uncharacterized protein</fullName>
    </submittedName>
</protein>
<evidence type="ECO:0000256" key="2">
    <source>
        <dbReference type="SAM" id="Phobius"/>
    </source>
</evidence>
<evidence type="ECO:0000313" key="4">
    <source>
        <dbReference type="Proteomes" id="UP001054837"/>
    </source>
</evidence>
<evidence type="ECO:0000313" key="3">
    <source>
        <dbReference type="EMBL" id="GIX96401.1"/>
    </source>
</evidence>
<keyword evidence="2" id="KW-0472">Membrane</keyword>
<gene>
    <name evidence="3" type="ORF">CDAR_392601</name>
</gene>
<accession>A0AAV4PKX0</accession>
<evidence type="ECO:0000256" key="1">
    <source>
        <dbReference type="SAM" id="MobiDB-lite"/>
    </source>
</evidence>
<sequence length="96" mass="11234">MADYPQDEYQKLAEQLPEGVSMEEMIMNISKLAAEFVENQRQKPMEIQAVLLLVFLLIPVSLILFCFCKIMSSQKKRAGKDKKKQKEQRRETKKRA</sequence>
<reference evidence="3 4" key="1">
    <citation type="submission" date="2021-06" db="EMBL/GenBank/DDBJ databases">
        <title>Caerostris darwini draft genome.</title>
        <authorList>
            <person name="Kono N."/>
            <person name="Arakawa K."/>
        </authorList>
    </citation>
    <scope>NUCLEOTIDE SEQUENCE [LARGE SCALE GENOMIC DNA]</scope>
</reference>
<feature type="compositionally biased region" description="Basic residues" evidence="1">
    <location>
        <begin position="74"/>
        <end position="96"/>
    </location>
</feature>
<dbReference type="Proteomes" id="UP001054837">
    <property type="component" value="Unassembled WGS sequence"/>
</dbReference>
<comment type="caution">
    <text evidence="3">The sequence shown here is derived from an EMBL/GenBank/DDBJ whole genome shotgun (WGS) entry which is preliminary data.</text>
</comment>
<organism evidence="3 4">
    <name type="scientific">Caerostris darwini</name>
    <dbReference type="NCBI Taxonomy" id="1538125"/>
    <lineage>
        <taxon>Eukaryota</taxon>
        <taxon>Metazoa</taxon>
        <taxon>Ecdysozoa</taxon>
        <taxon>Arthropoda</taxon>
        <taxon>Chelicerata</taxon>
        <taxon>Arachnida</taxon>
        <taxon>Araneae</taxon>
        <taxon>Araneomorphae</taxon>
        <taxon>Entelegynae</taxon>
        <taxon>Araneoidea</taxon>
        <taxon>Araneidae</taxon>
        <taxon>Caerostris</taxon>
    </lineage>
</organism>
<dbReference type="AlphaFoldDB" id="A0AAV4PKX0"/>
<keyword evidence="2" id="KW-1133">Transmembrane helix</keyword>